<comment type="function">
    <text evidence="10">CRISPR (clustered regularly interspaced short palindromic repeat), is an adaptive immune system that provides protection against mobile genetic elements (viruses, transposable elements and conjugative plasmids). CRISPR clusters contain spacers, sequences complementary to antecedent mobile elements, and target invading nucleic acids. CRISPR clusters are transcribed and processed into CRISPR RNA (crRNA). Acts as a dsDNA endonuclease. Involved in the integration of spacer DNA into the CRISPR cassette.</text>
</comment>
<dbReference type="RefSeq" id="WP_146561916.1">
    <property type="nucleotide sequence ID" value="NZ_SIHJ01000001.1"/>
</dbReference>
<evidence type="ECO:0000256" key="5">
    <source>
        <dbReference type="ARBA" id="ARBA00022842"/>
    </source>
</evidence>
<dbReference type="NCBIfam" id="TIGR03640">
    <property type="entry name" value="cas1_DVULG"/>
    <property type="match status" value="1"/>
</dbReference>
<comment type="caution">
    <text evidence="11">The sequence shown here is derived from an EMBL/GenBank/DDBJ whole genome shotgun (WGS) entry which is preliminary data.</text>
</comment>
<keyword evidence="5 10" id="KW-0460">Magnesium</keyword>
<dbReference type="GO" id="GO:0051607">
    <property type="term" value="P:defense response to virus"/>
    <property type="evidence" value="ECO:0007669"/>
    <property type="project" value="UniProtKB-UniRule"/>
</dbReference>
<dbReference type="Gene3D" id="3.100.10.20">
    <property type="entry name" value="CRISPR-associated endonuclease Cas1, N-terminal domain"/>
    <property type="match status" value="1"/>
</dbReference>
<evidence type="ECO:0000256" key="7">
    <source>
        <dbReference type="ARBA" id="ARBA00023125"/>
    </source>
</evidence>
<evidence type="ECO:0000256" key="2">
    <source>
        <dbReference type="ARBA" id="ARBA00022723"/>
    </source>
</evidence>
<dbReference type="NCBIfam" id="TIGR00287">
    <property type="entry name" value="cas1"/>
    <property type="match status" value="1"/>
</dbReference>
<evidence type="ECO:0000313" key="12">
    <source>
        <dbReference type="Proteomes" id="UP000316714"/>
    </source>
</evidence>
<dbReference type="InterPro" id="IPR042211">
    <property type="entry name" value="CRISPR-assoc_Cas1_N"/>
</dbReference>
<evidence type="ECO:0000256" key="9">
    <source>
        <dbReference type="ARBA" id="ARBA00038592"/>
    </source>
</evidence>
<keyword evidence="1 10" id="KW-0540">Nuclease</keyword>
<evidence type="ECO:0000256" key="3">
    <source>
        <dbReference type="ARBA" id="ARBA00022759"/>
    </source>
</evidence>
<reference evidence="11 12" key="1">
    <citation type="submission" date="2019-02" db="EMBL/GenBank/DDBJ databases">
        <title>Deep-cultivation of Planctomycetes and their phenomic and genomic characterization uncovers novel biology.</title>
        <authorList>
            <person name="Wiegand S."/>
            <person name="Jogler M."/>
            <person name="Boedeker C."/>
            <person name="Pinto D."/>
            <person name="Vollmers J."/>
            <person name="Rivas-Marin E."/>
            <person name="Kohn T."/>
            <person name="Peeters S.H."/>
            <person name="Heuer A."/>
            <person name="Rast P."/>
            <person name="Oberbeckmann S."/>
            <person name="Bunk B."/>
            <person name="Jeske O."/>
            <person name="Meyerdierks A."/>
            <person name="Storesund J.E."/>
            <person name="Kallscheuer N."/>
            <person name="Luecker S."/>
            <person name="Lage O.M."/>
            <person name="Pohl T."/>
            <person name="Merkel B.J."/>
            <person name="Hornburger P."/>
            <person name="Mueller R.-W."/>
            <person name="Bruemmer F."/>
            <person name="Labrenz M."/>
            <person name="Spormann A.M."/>
            <person name="Op Den Camp H."/>
            <person name="Overmann J."/>
            <person name="Amann R."/>
            <person name="Jetten M.S.M."/>
            <person name="Mascher T."/>
            <person name="Medema M.H."/>
            <person name="Devos D.P."/>
            <person name="Kaster A.-K."/>
            <person name="Ovreas L."/>
            <person name="Rohde M."/>
            <person name="Galperin M.Y."/>
            <person name="Jogler C."/>
        </authorList>
    </citation>
    <scope>NUCLEOTIDE SEQUENCE [LARGE SCALE GENOMIC DNA]</scope>
    <source>
        <strain evidence="11 12">KOR34</strain>
    </source>
</reference>
<comment type="similarity">
    <text evidence="10">Belongs to the CRISPR-associated endonuclease Cas1 family.</text>
</comment>
<evidence type="ECO:0000256" key="8">
    <source>
        <dbReference type="ARBA" id="ARBA00023211"/>
    </source>
</evidence>
<dbReference type="GO" id="GO:0046872">
    <property type="term" value="F:metal ion binding"/>
    <property type="evidence" value="ECO:0007669"/>
    <property type="project" value="UniProtKB-UniRule"/>
</dbReference>
<dbReference type="OrthoDB" id="9803119at2"/>
<accession>A0A5C5VD29</accession>
<dbReference type="InterPro" id="IPR042206">
    <property type="entry name" value="CRISPR-assoc_Cas1_C"/>
</dbReference>
<dbReference type="AlphaFoldDB" id="A0A5C5VD29"/>
<evidence type="ECO:0000313" key="11">
    <source>
        <dbReference type="EMBL" id="TWT35612.1"/>
    </source>
</evidence>
<proteinExistence type="inferred from homology"/>
<organism evidence="11 12">
    <name type="scientific">Posidoniimonas corsicana</name>
    <dbReference type="NCBI Taxonomy" id="1938618"/>
    <lineage>
        <taxon>Bacteria</taxon>
        <taxon>Pseudomonadati</taxon>
        <taxon>Planctomycetota</taxon>
        <taxon>Planctomycetia</taxon>
        <taxon>Pirellulales</taxon>
        <taxon>Lacipirellulaceae</taxon>
        <taxon>Posidoniimonas</taxon>
    </lineage>
</organism>
<name>A0A5C5VD29_9BACT</name>
<keyword evidence="7 10" id="KW-0238">DNA-binding</keyword>
<comment type="cofactor">
    <cofactor evidence="10">
        <name>Mg(2+)</name>
        <dbReference type="ChEBI" id="CHEBI:18420"/>
    </cofactor>
    <cofactor evidence="10">
        <name>Mn(2+)</name>
        <dbReference type="ChEBI" id="CHEBI:29035"/>
    </cofactor>
</comment>
<sequence length="343" mass="38066">MKTHLNTLFITTQGAYLAKDGQAVAVRIEKKTRLRVPLHNLDAITCFGRVGLSPQLMAACAEAGVSLSLLSESGRFRAAVVGYSPGNVLLRRQQYRAADDEKATCEAARSFVLGKLGNCRTVLNRAARDDATGERADRLSRSAKRMGASIVEAKAADSTDRLRGIEGEAALQYFATFDTLRTSGGGDFAFRGRSRRPPLDRINALLSFVYTLLMSDVRSACESVGLDAAVGFLHRDRPGRPGLALDLMEEFRPWLADRFVLTLINRGQVRPNDFQTVESGAVLMKEKARKDLLVAWQNRKQEETTHTFLGERCTIGLVIHLQARLFARYLRGDIDAYPPYLWK</sequence>
<dbReference type="GO" id="GO:0003677">
    <property type="term" value="F:DNA binding"/>
    <property type="evidence" value="ECO:0007669"/>
    <property type="project" value="UniProtKB-KW"/>
</dbReference>
<dbReference type="CDD" id="cd09721">
    <property type="entry name" value="Cas1_I-C"/>
    <property type="match status" value="1"/>
</dbReference>
<keyword evidence="3 10" id="KW-0255">Endonuclease</keyword>
<dbReference type="InterPro" id="IPR019856">
    <property type="entry name" value="CRISPR-assoc_Cas1_DVULG"/>
</dbReference>
<dbReference type="InterPro" id="IPR002729">
    <property type="entry name" value="CRISPR-assoc_Cas1"/>
</dbReference>
<protein>
    <recommendedName>
        <fullName evidence="10">CRISPR-associated endonuclease Cas1</fullName>
        <ecNumber evidence="10">3.1.-.-</ecNumber>
    </recommendedName>
</protein>
<keyword evidence="2 10" id="KW-0479">Metal-binding</keyword>
<feature type="binding site" evidence="10">
    <location>
        <position position="234"/>
    </location>
    <ligand>
        <name>Mn(2+)</name>
        <dbReference type="ChEBI" id="CHEBI:29035"/>
    </ligand>
</feature>
<comment type="subunit">
    <text evidence="9 10">Homodimer, forms a heterotetramer with a Cas2 homodimer.</text>
</comment>
<dbReference type="EMBL" id="SIHJ01000001">
    <property type="protein sequence ID" value="TWT35612.1"/>
    <property type="molecule type" value="Genomic_DNA"/>
</dbReference>
<dbReference type="InterPro" id="IPR050646">
    <property type="entry name" value="Cas1"/>
</dbReference>
<dbReference type="HAMAP" id="MF_01470">
    <property type="entry name" value="Cas1"/>
    <property type="match status" value="1"/>
</dbReference>
<feature type="binding site" evidence="10">
    <location>
        <position position="249"/>
    </location>
    <ligand>
        <name>Mn(2+)</name>
        <dbReference type="ChEBI" id="CHEBI:29035"/>
    </ligand>
</feature>
<dbReference type="GO" id="GO:0016787">
    <property type="term" value="F:hydrolase activity"/>
    <property type="evidence" value="ECO:0007669"/>
    <property type="project" value="UniProtKB-KW"/>
</dbReference>
<keyword evidence="8 10" id="KW-0464">Manganese</keyword>
<dbReference type="GO" id="GO:0004520">
    <property type="term" value="F:DNA endonuclease activity"/>
    <property type="evidence" value="ECO:0007669"/>
    <property type="project" value="InterPro"/>
</dbReference>
<evidence type="ECO:0000256" key="6">
    <source>
        <dbReference type="ARBA" id="ARBA00023118"/>
    </source>
</evidence>
<dbReference type="EC" id="3.1.-.-" evidence="10"/>
<dbReference type="Gene3D" id="1.20.120.920">
    <property type="entry name" value="CRISPR-associated endonuclease Cas1, C-terminal domain"/>
    <property type="match status" value="1"/>
</dbReference>
<evidence type="ECO:0000256" key="1">
    <source>
        <dbReference type="ARBA" id="ARBA00022722"/>
    </source>
</evidence>
<evidence type="ECO:0000256" key="4">
    <source>
        <dbReference type="ARBA" id="ARBA00022801"/>
    </source>
</evidence>
<dbReference type="GO" id="GO:0043571">
    <property type="term" value="P:maintenance of CRISPR repeat elements"/>
    <property type="evidence" value="ECO:0007669"/>
    <property type="project" value="UniProtKB-UniRule"/>
</dbReference>
<feature type="binding site" evidence="10">
    <location>
        <position position="166"/>
    </location>
    <ligand>
        <name>Mn(2+)</name>
        <dbReference type="ChEBI" id="CHEBI:29035"/>
    </ligand>
</feature>
<keyword evidence="4 10" id="KW-0378">Hydrolase</keyword>
<keyword evidence="12" id="KW-1185">Reference proteome</keyword>
<dbReference type="Pfam" id="PF01867">
    <property type="entry name" value="Cas_Cas1"/>
    <property type="match status" value="1"/>
</dbReference>
<dbReference type="PANTHER" id="PTHR34353:SF2">
    <property type="entry name" value="CRISPR-ASSOCIATED ENDONUCLEASE CAS1 1"/>
    <property type="match status" value="1"/>
</dbReference>
<keyword evidence="6 10" id="KW-0051">Antiviral defense</keyword>
<evidence type="ECO:0000256" key="10">
    <source>
        <dbReference type="HAMAP-Rule" id="MF_01470"/>
    </source>
</evidence>
<dbReference type="Proteomes" id="UP000316714">
    <property type="component" value="Unassembled WGS sequence"/>
</dbReference>
<dbReference type="PANTHER" id="PTHR34353">
    <property type="entry name" value="CRISPR-ASSOCIATED ENDONUCLEASE CAS1 1"/>
    <property type="match status" value="1"/>
</dbReference>
<gene>
    <name evidence="10" type="primary">cas1</name>
    <name evidence="11" type="ORF">KOR34_05060</name>
</gene>